<evidence type="ECO:0000256" key="2">
    <source>
        <dbReference type="ARBA" id="ARBA00023125"/>
    </source>
</evidence>
<dbReference type="Gene3D" id="1.10.10.10">
    <property type="entry name" value="Winged helix-like DNA-binding domain superfamily/Winged helix DNA-binding domain"/>
    <property type="match status" value="1"/>
</dbReference>
<dbReference type="GO" id="GO:0006355">
    <property type="term" value="P:regulation of DNA-templated transcription"/>
    <property type="evidence" value="ECO:0007669"/>
    <property type="project" value="InterPro"/>
</dbReference>
<name>I4BJY5_MYCCN</name>
<evidence type="ECO:0000256" key="3">
    <source>
        <dbReference type="ARBA" id="ARBA00023163"/>
    </source>
</evidence>
<dbReference type="GO" id="GO:0003677">
    <property type="term" value="F:DNA binding"/>
    <property type="evidence" value="ECO:0007669"/>
    <property type="project" value="UniProtKB-KW"/>
</dbReference>
<dbReference type="AlphaFoldDB" id="I4BJY5"/>
<dbReference type="HOGENOM" id="CLU_037939_3_0_11"/>
<evidence type="ECO:0000313" key="6">
    <source>
        <dbReference type="Proteomes" id="UP000006057"/>
    </source>
</evidence>
<accession>I4BJY5</accession>
<proteinExistence type="predicted"/>
<dbReference type="PROSITE" id="PS50043">
    <property type="entry name" value="HTH_LUXR_2"/>
    <property type="match status" value="1"/>
</dbReference>
<dbReference type="eggNOG" id="COG2771">
    <property type="taxonomic scope" value="Bacteria"/>
</dbReference>
<reference evidence="5 6" key="1">
    <citation type="submission" date="2012-06" db="EMBL/GenBank/DDBJ databases">
        <title>Complete sequence of chromosome of Mycobacterium chubuense NBB4.</title>
        <authorList>
            <consortium name="US DOE Joint Genome Institute"/>
            <person name="Lucas S."/>
            <person name="Han J."/>
            <person name="Lapidus A."/>
            <person name="Cheng J.-F."/>
            <person name="Goodwin L."/>
            <person name="Pitluck S."/>
            <person name="Peters L."/>
            <person name="Mikhailova N."/>
            <person name="Teshima H."/>
            <person name="Detter J.C."/>
            <person name="Han C."/>
            <person name="Tapia R."/>
            <person name="Land M."/>
            <person name="Hauser L."/>
            <person name="Kyrpides N."/>
            <person name="Ivanova N."/>
            <person name="Pagani I."/>
            <person name="Mattes T."/>
            <person name="Holmes A."/>
            <person name="Rutledge P."/>
            <person name="Paulsen I."/>
            <person name="Coleman N."/>
            <person name="Woyke T."/>
        </authorList>
    </citation>
    <scope>NUCLEOTIDE SEQUENCE [LARGE SCALE GENOMIC DNA]</scope>
    <source>
        <strain evidence="5 6">NBB4</strain>
    </source>
</reference>
<keyword evidence="2 5" id="KW-0238">DNA-binding</keyword>
<dbReference type="InterPro" id="IPR000792">
    <property type="entry name" value="Tscrpt_reg_LuxR_C"/>
</dbReference>
<dbReference type="STRING" id="710421.Mycch_2831"/>
<keyword evidence="3" id="KW-0804">Transcription</keyword>
<keyword evidence="1" id="KW-0805">Transcription regulation</keyword>
<dbReference type="EMBL" id="CP003053">
    <property type="protein sequence ID" value="AFM17592.1"/>
    <property type="molecule type" value="Genomic_DNA"/>
</dbReference>
<feature type="domain" description="HTH luxR-type" evidence="4">
    <location>
        <begin position="300"/>
        <end position="365"/>
    </location>
</feature>
<gene>
    <name evidence="5" type="ordered locus">Mycch_2831</name>
</gene>
<dbReference type="SUPFAM" id="SSF46894">
    <property type="entry name" value="C-terminal effector domain of the bipartite response regulators"/>
    <property type="match status" value="1"/>
</dbReference>
<dbReference type="KEGG" id="mcb:Mycch_2831"/>
<dbReference type="Gene3D" id="3.30.450.80">
    <property type="entry name" value="Transcription factor LuxR-like, autoinducer-binding domain"/>
    <property type="match status" value="1"/>
</dbReference>
<dbReference type="SMART" id="SM00421">
    <property type="entry name" value="HTH_LUXR"/>
    <property type="match status" value="1"/>
</dbReference>
<dbReference type="Proteomes" id="UP000006057">
    <property type="component" value="Chromosome"/>
</dbReference>
<evidence type="ECO:0000256" key="1">
    <source>
        <dbReference type="ARBA" id="ARBA00023015"/>
    </source>
</evidence>
<evidence type="ECO:0000313" key="5">
    <source>
        <dbReference type="EMBL" id="AFM17592.1"/>
    </source>
</evidence>
<dbReference type="InterPro" id="IPR036693">
    <property type="entry name" value="TF_LuxR_autoind-bd_dom_sf"/>
</dbReference>
<organism evidence="5 6">
    <name type="scientific">Mycolicibacterium chubuense (strain NBB4)</name>
    <name type="common">Mycobacterium chubuense</name>
    <dbReference type="NCBI Taxonomy" id="710421"/>
    <lineage>
        <taxon>Bacteria</taxon>
        <taxon>Bacillati</taxon>
        <taxon>Actinomycetota</taxon>
        <taxon>Actinomycetes</taxon>
        <taxon>Mycobacteriales</taxon>
        <taxon>Mycobacteriaceae</taxon>
        <taxon>Mycolicibacterium</taxon>
    </lineage>
</organism>
<dbReference type="InterPro" id="IPR016032">
    <property type="entry name" value="Sig_transdc_resp-reg_C-effctor"/>
</dbReference>
<dbReference type="OrthoDB" id="4457864at2"/>
<keyword evidence="6" id="KW-1185">Reference proteome</keyword>
<dbReference type="RefSeq" id="WP_014816069.1">
    <property type="nucleotide sequence ID" value="NC_018027.1"/>
</dbReference>
<dbReference type="PANTHER" id="PTHR44688:SF16">
    <property type="entry name" value="DNA-BINDING TRANSCRIPTIONAL ACTIVATOR DEVR_DOSR"/>
    <property type="match status" value="1"/>
</dbReference>
<dbReference type="PANTHER" id="PTHR44688">
    <property type="entry name" value="DNA-BINDING TRANSCRIPTIONAL ACTIVATOR DEVR_DOSR"/>
    <property type="match status" value="1"/>
</dbReference>
<dbReference type="PATRIC" id="fig|710421.3.peg.2822"/>
<sequence>MVTVDEFSRLVSGIYAAAVSPEDWQAAIRDIHRALGGTGGSLLVGDPRGMSFQNSTLPAAVLESYVAEGYYRLDYVLAAIEQGPVGVVRTGPEVVVANRDPDFYVGWMRPNELEDGLFVRLSDGPRSSHLLVLSPTSPFGTPERVKLMSGLVEHLRQALRTQGRLEALSDRAVETAGALESVRHGVVVLARDGLVVNYNSAAERIFRTRDGLMTRSGRLAGNAAHFDRELSLAIDNALTGTHSTIRTGSSLTCPRPSGKRPYVIHVSPSHRRNADEPLRRPMALALIIDPEDEPEPDHRLLQRLYHLTRAEADIAIRVLHGAGLKEISEQLSISLPTVRTHLQHIFDKTDTHRQAELVRLLLALSP</sequence>
<evidence type="ECO:0000259" key="4">
    <source>
        <dbReference type="PROSITE" id="PS50043"/>
    </source>
</evidence>
<dbReference type="PRINTS" id="PR00038">
    <property type="entry name" value="HTHLUXR"/>
</dbReference>
<dbReference type="InterPro" id="IPR036388">
    <property type="entry name" value="WH-like_DNA-bd_sf"/>
</dbReference>
<dbReference type="Pfam" id="PF00196">
    <property type="entry name" value="GerE"/>
    <property type="match status" value="1"/>
</dbReference>
<protein>
    <submittedName>
        <fullName evidence="5">DNA-binding protein with HTH domain</fullName>
    </submittedName>
</protein>